<accession>A0A1I2DF42</accession>
<keyword evidence="1" id="KW-0378">Hydrolase</keyword>
<dbReference type="InterPro" id="IPR050272">
    <property type="entry name" value="Isochorismatase-like_hydrls"/>
</dbReference>
<dbReference type="Proteomes" id="UP000198598">
    <property type="component" value="Unassembled WGS sequence"/>
</dbReference>
<dbReference type="PANTHER" id="PTHR43540">
    <property type="entry name" value="PEROXYUREIDOACRYLATE/UREIDOACRYLATE AMIDOHYDROLASE-RELATED"/>
    <property type="match status" value="1"/>
</dbReference>
<gene>
    <name evidence="3" type="ORF">SAMN05216167_119106</name>
</gene>
<dbReference type="Pfam" id="PF00857">
    <property type="entry name" value="Isochorismatase"/>
    <property type="match status" value="1"/>
</dbReference>
<dbReference type="CDD" id="cd00431">
    <property type="entry name" value="cysteine_hydrolases"/>
    <property type="match status" value="1"/>
</dbReference>
<proteinExistence type="predicted"/>
<keyword evidence="4" id="KW-1185">Reference proteome</keyword>
<name>A0A1I2DF42_9BACT</name>
<dbReference type="AlphaFoldDB" id="A0A1I2DF42"/>
<evidence type="ECO:0000313" key="4">
    <source>
        <dbReference type="Proteomes" id="UP000198598"/>
    </source>
</evidence>
<evidence type="ECO:0000313" key="3">
    <source>
        <dbReference type="EMBL" id="SFE79079.1"/>
    </source>
</evidence>
<evidence type="ECO:0000259" key="2">
    <source>
        <dbReference type="Pfam" id="PF00857"/>
    </source>
</evidence>
<sequence>MPQKSQSKHKDSQKIIFILLIAVKLCGKTIFNHVMKGKSDDLHGNAPDKSPVALLIIDMINDLEFPGGDLLEETARAAADRIAALKGKAKTLNIPVVYVNDNFGRWQSNFNDVLEHVLTDDVRGQHLAEILRPDPDDYFVLKPKNSAFYATTLDTLLTYLNAKYLILTGLSTDSCVLFTANDAYMRDLKLSVPSDCVASIKPTHTTDALAYMKRVLDADTTPSTQIDLAALSRELSLA</sequence>
<dbReference type="Gene3D" id="3.40.50.850">
    <property type="entry name" value="Isochorismatase-like"/>
    <property type="match status" value="1"/>
</dbReference>
<organism evidence="3 4">
    <name type="scientific">Spirosoma endophyticum</name>
    <dbReference type="NCBI Taxonomy" id="662367"/>
    <lineage>
        <taxon>Bacteria</taxon>
        <taxon>Pseudomonadati</taxon>
        <taxon>Bacteroidota</taxon>
        <taxon>Cytophagia</taxon>
        <taxon>Cytophagales</taxon>
        <taxon>Cytophagaceae</taxon>
        <taxon>Spirosoma</taxon>
    </lineage>
</organism>
<dbReference type="InterPro" id="IPR000868">
    <property type="entry name" value="Isochorismatase-like_dom"/>
</dbReference>
<dbReference type="SUPFAM" id="SSF52499">
    <property type="entry name" value="Isochorismatase-like hydrolases"/>
    <property type="match status" value="1"/>
</dbReference>
<dbReference type="PANTHER" id="PTHR43540:SF6">
    <property type="entry name" value="ISOCHORISMATASE-LIKE DOMAIN-CONTAINING PROTEIN"/>
    <property type="match status" value="1"/>
</dbReference>
<reference evidence="3 4" key="1">
    <citation type="submission" date="2016-10" db="EMBL/GenBank/DDBJ databases">
        <authorList>
            <person name="de Groot N.N."/>
        </authorList>
    </citation>
    <scope>NUCLEOTIDE SEQUENCE [LARGE SCALE GENOMIC DNA]</scope>
    <source>
        <strain evidence="3 4">DSM 26130</strain>
    </source>
</reference>
<evidence type="ECO:0000256" key="1">
    <source>
        <dbReference type="ARBA" id="ARBA00022801"/>
    </source>
</evidence>
<protein>
    <submittedName>
        <fullName evidence="3">Nicotinamidase-related amidase</fullName>
    </submittedName>
</protein>
<dbReference type="GO" id="GO:0016787">
    <property type="term" value="F:hydrolase activity"/>
    <property type="evidence" value="ECO:0007669"/>
    <property type="project" value="UniProtKB-KW"/>
</dbReference>
<feature type="domain" description="Isochorismatase-like" evidence="2">
    <location>
        <begin position="53"/>
        <end position="213"/>
    </location>
</feature>
<dbReference type="EMBL" id="FOLQ01000019">
    <property type="protein sequence ID" value="SFE79079.1"/>
    <property type="molecule type" value="Genomic_DNA"/>
</dbReference>
<dbReference type="InterPro" id="IPR036380">
    <property type="entry name" value="Isochorismatase-like_sf"/>
</dbReference>
<dbReference type="STRING" id="662367.SAMN05216167_119106"/>